<dbReference type="GO" id="GO:0003677">
    <property type="term" value="F:DNA binding"/>
    <property type="evidence" value="ECO:0007669"/>
    <property type="project" value="UniProtKB-KW"/>
</dbReference>
<accession>A0A951PQH9</accession>
<evidence type="ECO:0000313" key="2">
    <source>
        <dbReference type="Proteomes" id="UP000753908"/>
    </source>
</evidence>
<gene>
    <name evidence="1" type="ORF">KME25_23870</name>
</gene>
<comment type="caution">
    <text evidence="1">The sequence shown here is derived from an EMBL/GenBank/DDBJ whole genome shotgun (WGS) entry which is preliminary data.</text>
</comment>
<dbReference type="AlphaFoldDB" id="A0A951PQH9"/>
<reference evidence="1" key="2">
    <citation type="journal article" date="2022" name="Microbiol. Resour. Announc.">
        <title>Metagenome Sequencing to Explore Phylogenomics of Terrestrial Cyanobacteria.</title>
        <authorList>
            <person name="Ward R.D."/>
            <person name="Stajich J.E."/>
            <person name="Johansen J.R."/>
            <person name="Huntemann M."/>
            <person name="Clum A."/>
            <person name="Foster B."/>
            <person name="Foster B."/>
            <person name="Roux S."/>
            <person name="Palaniappan K."/>
            <person name="Varghese N."/>
            <person name="Mukherjee S."/>
            <person name="Reddy T.B.K."/>
            <person name="Daum C."/>
            <person name="Copeland A."/>
            <person name="Chen I.A."/>
            <person name="Ivanova N.N."/>
            <person name="Kyrpides N.C."/>
            <person name="Shapiro N."/>
            <person name="Eloe-Fadrosh E.A."/>
            <person name="Pietrasiak N."/>
        </authorList>
    </citation>
    <scope>NUCLEOTIDE SEQUENCE</scope>
    <source>
        <strain evidence="1">CPER-KK1</strain>
    </source>
</reference>
<protein>
    <submittedName>
        <fullName evidence="1">DNA-binding protein</fullName>
    </submittedName>
</protein>
<name>A0A951PQH9_9CYAN</name>
<proteinExistence type="predicted"/>
<organism evidence="1 2">
    <name type="scientific">Symplocastrum torsivum CPER-KK1</name>
    <dbReference type="NCBI Taxonomy" id="450513"/>
    <lineage>
        <taxon>Bacteria</taxon>
        <taxon>Bacillati</taxon>
        <taxon>Cyanobacteriota</taxon>
        <taxon>Cyanophyceae</taxon>
        <taxon>Oscillatoriophycideae</taxon>
        <taxon>Oscillatoriales</taxon>
        <taxon>Microcoleaceae</taxon>
        <taxon>Symplocastrum</taxon>
    </lineage>
</organism>
<dbReference type="Gene3D" id="1.20.120.330">
    <property type="entry name" value="Nucleotidyltransferases domain 2"/>
    <property type="match status" value="1"/>
</dbReference>
<dbReference type="EMBL" id="JAHHIF010000041">
    <property type="protein sequence ID" value="MBW4547451.1"/>
    <property type="molecule type" value="Genomic_DNA"/>
</dbReference>
<dbReference type="Proteomes" id="UP000753908">
    <property type="component" value="Unassembled WGS sequence"/>
</dbReference>
<keyword evidence="1" id="KW-0238">DNA-binding</keyword>
<evidence type="ECO:0000313" key="1">
    <source>
        <dbReference type="EMBL" id="MBW4547451.1"/>
    </source>
</evidence>
<sequence>MCFNWSKYLDLAQELASSNSSESNEAKLRSSISRAYYAAFCKARIYLRDIEQDPRLQRDKYSTKHFNVHEYVIEDLRSRKNKEERELFQIGEYLFRLRRRRNNADYDDFIHSLPSVVQQSLKEAEFAILKLDACNNPPKT</sequence>
<reference evidence="1" key="1">
    <citation type="submission" date="2021-05" db="EMBL/GenBank/DDBJ databases">
        <authorList>
            <person name="Pietrasiak N."/>
            <person name="Ward R."/>
            <person name="Stajich J.E."/>
            <person name="Kurbessoian T."/>
        </authorList>
    </citation>
    <scope>NUCLEOTIDE SEQUENCE</scope>
    <source>
        <strain evidence="1">CPER-KK1</strain>
    </source>
</reference>